<comment type="cofactor">
    <cofactor evidence="8">
        <name>Mg(2+)</name>
        <dbReference type="ChEBI" id="CHEBI:18420"/>
    </cofactor>
    <cofactor evidence="8">
        <name>Mn(2+)</name>
        <dbReference type="ChEBI" id="CHEBI:29035"/>
    </cofactor>
</comment>
<keyword evidence="2 8" id="KW-0808">Transferase</keyword>
<keyword evidence="8" id="KW-0464">Manganese</keyword>
<dbReference type="HAMAP" id="MF_00692">
    <property type="entry name" value="SelO"/>
    <property type="match status" value="1"/>
</dbReference>
<comment type="catalytic activity">
    <reaction evidence="8">
        <text>L-seryl-[protein] + UTP = O-(5'-uridylyl)-L-seryl-[protein] + diphosphate</text>
        <dbReference type="Rhea" id="RHEA:64604"/>
        <dbReference type="Rhea" id="RHEA-COMP:9863"/>
        <dbReference type="Rhea" id="RHEA-COMP:16635"/>
        <dbReference type="ChEBI" id="CHEBI:29999"/>
        <dbReference type="ChEBI" id="CHEBI:33019"/>
        <dbReference type="ChEBI" id="CHEBI:46398"/>
        <dbReference type="ChEBI" id="CHEBI:156051"/>
    </reaction>
</comment>
<reference evidence="9 10" key="1">
    <citation type="submission" date="2017-02" db="EMBL/GenBank/DDBJ databases">
        <authorList>
            <person name="Peterson S.W."/>
        </authorList>
    </citation>
    <scope>NUCLEOTIDE SEQUENCE [LARGE SCALE GENOMIC DNA]</scope>
    <source>
        <strain evidence="9 10">P15</strain>
    </source>
</reference>
<evidence type="ECO:0000256" key="5">
    <source>
        <dbReference type="ARBA" id="ARBA00022741"/>
    </source>
</evidence>
<comment type="catalytic activity">
    <reaction evidence="8">
        <text>L-tyrosyl-[protein] + ATP = O-(5'-adenylyl)-L-tyrosyl-[protein] + diphosphate</text>
        <dbReference type="Rhea" id="RHEA:54288"/>
        <dbReference type="Rhea" id="RHEA-COMP:10136"/>
        <dbReference type="Rhea" id="RHEA-COMP:13846"/>
        <dbReference type="ChEBI" id="CHEBI:30616"/>
        <dbReference type="ChEBI" id="CHEBI:33019"/>
        <dbReference type="ChEBI" id="CHEBI:46858"/>
        <dbReference type="ChEBI" id="CHEBI:83624"/>
        <dbReference type="EC" id="2.7.7.108"/>
    </reaction>
</comment>
<comment type="catalytic activity">
    <reaction evidence="8">
        <text>L-threonyl-[protein] + ATP = 3-O-(5'-adenylyl)-L-threonyl-[protein] + diphosphate</text>
        <dbReference type="Rhea" id="RHEA:54292"/>
        <dbReference type="Rhea" id="RHEA-COMP:11060"/>
        <dbReference type="Rhea" id="RHEA-COMP:13847"/>
        <dbReference type="ChEBI" id="CHEBI:30013"/>
        <dbReference type="ChEBI" id="CHEBI:30616"/>
        <dbReference type="ChEBI" id="CHEBI:33019"/>
        <dbReference type="ChEBI" id="CHEBI:138113"/>
        <dbReference type="EC" id="2.7.7.108"/>
    </reaction>
</comment>
<dbReference type="GO" id="GO:0000287">
    <property type="term" value="F:magnesium ion binding"/>
    <property type="evidence" value="ECO:0007669"/>
    <property type="project" value="UniProtKB-UniRule"/>
</dbReference>
<comment type="catalytic activity">
    <reaction evidence="8">
        <text>L-histidyl-[protein] + UTP = N(tele)-(5'-uridylyl)-L-histidyl-[protein] + diphosphate</text>
        <dbReference type="Rhea" id="RHEA:83891"/>
        <dbReference type="Rhea" id="RHEA-COMP:9745"/>
        <dbReference type="Rhea" id="RHEA-COMP:20239"/>
        <dbReference type="ChEBI" id="CHEBI:29979"/>
        <dbReference type="ChEBI" id="CHEBI:33019"/>
        <dbReference type="ChEBI" id="CHEBI:46398"/>
        <dbReference type="ChEBI" id="CHEBI:233474"/>
    </reaction>
</comment>
<feature type="binding site" evidence="8">
    <location>
        <position position="124"/>
    </location>
    <ligand>
        <name>ATP</name>
        <dbReference type="ChEBI" id="CHEBI:30616"/>
    </ligand>
</feature>
<keyword evidence="3 8" id="KW-0548">Nucleotidyltransferase</keyword>
<dbReference type="GO" id="GO:0030145">
    <property type="term" value="F:manganese ion binding"/>
    <property type="evidence" value="ECO:0007669"/>
    <property type="project" value="UniProtKB-UniRule"/>
</dbReference>
<evidence type="ECO:0000313" key="10">
    <source>
        <dbReference type="Proteomes" id="UP000190341"/>
    </source>
</evidence>
<comment type="similarity">
    <text evidence="1 8">Belongs to the SELO family.</text>
</comment>
<feature type="binding site" evidence="8">
    <location>
        <position position="103"/>
    </location>
    <ligand>
        <name>ATP</name>
        <dbReference type="ChEBI" id="CHEBI:30616"/>
    </ligand>
</feature>
<keyword evidence="4 8" id="KW-0479">Metal-binding</keyword>
<comment type="function">
    <text evidence="8">Nucleotidyltransferase involved in the post-translational modification of proteins. It can catalyze the addition of adenosine monophosphate (AMP) or uridine monophosphate (UMP) to a protein, resulting in modifications known as AMPylation and UMPylation.</text>
</comment>
<dbReference type="Pfam" id="PF02696">
    <property type="entry name" value="SelO"/>
    <property type="match status" value="1"/>
</dbReference>
<dbReference type="PANTHER" id="PTHR32057">
    <property type="entry name" value="PROTEIN ADENYLYLTRANSFERASE SELO, MITOCHONDRIAL"/>
    <property type="match status" value="1"/>
</dbReference>
<evidence type="ECO:0000313" key="9">
    <source>
        <dbReference type="EMBL" id="SKC41813.1"/>
    </source>
</evidence>
<evidence type="ECO:0000256" key="8">
    <source>
        <dbReference type="HAMAP-Rule" id="MF_00692"/>
    </source>
</evidence>
<feature type="binding site" evidence="8">
    <location>
        <position position="136"/>
    </location>
    <ligand>
        <name>ATP</name>
        <dbReference type="ChEBI" id="CHEBI:30616"/>
    </ligand>
</feature>
<feature type="binding site" evidence="8">
    <location>
        <position position="283"/>
    </location>
    <ligand>
        <name>ATP</name>
        <dbReference type="ChEBI" id="CHEBI:30616"/>
    </ligand>
</feature>
<name>A0A1T5IS99_9GAMM</name>
<keyword evidence="10" id="KW-1185">Reference proteome</keyword>
<comment type="catalytic activity">
    <reaction evidence="8">
        <text>L-tyrosyl-[protein] + UTP = O-(5'-uridylyl)-L-tyrosyl-[protein] + diphosphate</text>
        <dbReference type="Rhea" id="RHEA:83887"/>
        <dbReference type="Rhea" id="RHEA-COMP:10136"/>
        <dbReference type="Rhea" id="RHEA-COMP:20238"/>
        <dbReference type="ChEBI" id="CHEBI:33019"/>
        <dbReference type="ChEBI" id="CHEBI:46398"/>
        <dbReference type="ChEBI" id="CHEBI:46858"/>
        <dbReference type="ChEBI" id="CHEBI:90602"/>
    </reaction>
</comment>
<keyword evidence="6 8" id="KW-0067">ATP-binding</keyword>
<evidence type="ECO:0000256" key="2">
    <source>
        <dbReference type="ARBA" id="ARBA00022679"/>
    </source>
</evidence>
<dbReference type="GO" id="GO:0005524">
    <property type="term" value="F:ATP binding"/>
    <property type="evidence" value="ECO:0007669"/>
    <property type="project" value="UniProtKB-UniRule"/>
</dbReference>
<keyword evidence="7 8" id="KW-0460">Magnesium</keyword>
<feature type="active site" description="Proton acceptor" evidence="8">
    <location>
        <position position="273"/>
    </location>
</feature>
<accession>A0A1T5IS99</accession>
<feature type="binding site" evidence="8">
    <location>
        <position position="201"/>
    </location>
    <ligand>
        <name>ATP</name>
        <dbReference type="ChEBI" id="CHEBI:30616"/>
    </ligand>
</feature>
<evidence type="ECO:0000256" key="4">
    <source>
        <dbReference type="ARBA" id="ARBA00022723"/>
    </source>
</evidence>
<evidence type="ECO:0000256" key="7">
    <source>
        <dbReference type="ARBA" id="ARBA00022842"/>
    </source>
</evidence>
<dbReference type="STRING" id="428993.SAMN06296058_0184"/>
<evidence type="ECO:0000256" key="6">
    <source>
        <dbReference type="ARBA" id="ARBA00022840"/>
    </source>
</evidence>
<feature type="binding site" evidence="8">
    <location>
        <position position="274"/>
    </location>
    <ligand>
        <name>Mg(2+)</name>
        <dbReference type="ChEBI" id="CHEBI:18420"/>
    </ligand>
</feature>
<dbReference type="OrthoDB" id="9776281at2"/>
<feature type="binding site" evidence="8">
    <location>
        <position position="137"/>
    </location>
    <ligand>
        <name>ATP</name>
        <dbReference type="ChEBI" id="CHEBI:30616"/>
    </ligand>
</feature>
<feature type="binding site" evidence="8">
    <location>
        <position position="283"/>
    </location>
    <ligand>
        <name>Mg(2+)</name>
        <dbReference type="ChEBI" id="CHEBI:18420"/>
    </ligand>
</feature>
<dbReference type="EC" id="2.7.7.108" evidence="8"/>
<evidence type="ECO:0000256" key="1">
    <source>
        <dbReference type="ARBA" id="ARBA00009747"/>
    </source>
</evidence>
<organism evidence="9 10">
    <name type="scientific">Pseudoxanthomonas indica</name>
    <dbReference type="NCBI Taxonomy" id="428993"/>
    <lineage>
        <taxon>Bacteria</taxon>
        <taxon>Pseudomonadati</taxon>
        <taxon>Pseudomonadota</taxon>
        <taxon>Gammaproteobacteria</taxon>
        <taxon>Lysobacterales</taxon>
        <taxon>Lysobacteraceae</taxon>
        <taxon>Pseudoxanthomonas</taxon>
    </lineage>
</organism>
<dbReference type="InterPro" id="IPR003846">
    <property type="entry name" value="SelO"/>
</dbReference>
<dbReference type="PANTHER" id="PTHR32057:SF14">
    <property type="entry name" value="PROTEIN ADENYLYLTRANSFERASE SELO, MITOCHONDRIAL"/>
    <property type="match status" value="1"/>
</dbReference>
<dbReference type="AlphaFoldDB" id="A0A1T5IS99"/>
<gene>
    <name evidence="8" type="primary">ydiU</name>
    <name evidence="8" type="synonym">selO</name>
    <name evidence="9" type="ORF">SAMN06296058_0184</name>
</gene>
<dbReference type="RefSeq" id="WP_079724362.1">
    <property type="nucleotide sequence ID" value="NZ_BMCL01000003.1"/>
</dbReference>
<evidence type="ECO:0000256" key="3">
    <source>
        <dbReference type="ARBA" id="ARBA00022695"/>
    </source>
</evidence>
<protein>
    <recommendedName>
        <fullName evidence="8">Protein nucleotidyltransferase YdiU</fullName>
        <ecNumber evidence="8">2.7.7.-</ecNumber>
    </recommendedName>
    <alternativeName>
        <fullName evidence="8">Protein adenylyltransferase YdiU</fullName>
        <ecNumber evidence="8">2.7.7.108</ecNumber>
    </alternativeName>
    <alternativeName>
        <fullName evidence="8">Protein uridylyltransferase YdiU</fullName>
        <ecNumber evidence="8">2.7.7.-</ecNumber>
    </alternativeName>
</protein>
<proteinExistence type="inferred from homology"/>
<feature type="binding site" evidence="8">
    <location>
        <position position="101"/>
    </location>
    <ligand>
        <name>ATP</name>
        <dbReference type="ChEBI" id="CHEBI:30616"/>
    </ligand>
</feature>
<sequence>MLTLRYDNAFVRELPGDAEQGGRRREVLGAAWSAVAPTPVSAPRLLAWSREMAQTLGLSEADLQDPAFAQVFAGNALWPGMQPFASNYGGHQFGAWAGQLGDGRAISLGEVIDAHDQRWELQLKGAGPTPYSRTADGRAVLRSSIREFLCSEAMHHLGVPTTRALCLLATGDAVVRDMFYDGHPKAEPGAIVCRVAPSFLRFGHFELPASRGDTDLLRQLADFCLRRDYPQLLALPEGEARYAAWFAEVARRTAVLMAEWMRVGFVHGVMNTDNLSILGLTIDYGPYGWVDDYNPDWTPNTTDAGGGRYRFGWQPKIGYWNLTRLAHALSPLFAEVEPLQQGLQVYVDTYYAAERDTTARKLGLGEAGEDDMALVRRLHELLQAGEVDMTLFYRALMDIDHAAPSLAPFEAAFYDAAKRDAIGNDLLDWLRAYAARIGTDPLSQEARRERMRLANPRYVLRNYLAQQVIDRAEAGDASGIAELLDVMRRPYDDQPGNERFAERRPDWARDRAGCSMLSCSS</sequence>
<feature type="binding site" evidence="8">
    <location>
        <position position="104"/>
    </location>
    <ligand>
        <name>ATP</name>
        <dbReference type="ChEBI" id="CHEBI:30616"/>
    </ligand>
</feature>
<comment type="catalytic activity">
    <reaction evidence="8">
        <text>L-seryl-[protein] + ATP = 3-O-(5'-adenylyl)-L-seryl-[protein] + diphosphate</text>
        <dbReference type="Rhea" id="RHEA:58120"/>
        <dbReference type="Rhea" id="RHEA-COMP:9863"/>
        <dbReference type="Rhea" id="RHEA-COMP:15073"/>
        <dbReference type="ChEBI" id="CHEBI:29999"/>
        <dbReference type="ChEBI" id="CHEBI:30616"/>
        <dbReference type="ChEBI" id="CHEBI:33019"/>
        <dbReference type="ChEBI" id="CHEBI:142516"/>
        <dbReference type="EC" id="2.7.7.108"/>
    </reaction>
</comment>
<dbReference type="EC" id="2.7.7.-" evidence="8"/>
<keyword evidence="5 8" id="KW-0547">Nucleotide-binding</keyword>
<dbReference type="NCBIfam" id="NF000658">
    <property type="entry name" value="PRK00029.1"/>
    <property type="match status" value="1"/>
</dbReference>
<feature type="binding site" evidence="8">
    <location>
        <position position="194"/>
    </location>
    <ligand>
        <name>ATP</name>
        <dbReference type="ChEBI" id="CHEBI:30616"/>
    </ligand>
</feature>
<dbReference type="EMBL" id="FUZV01000001">
    <property type="protein sequence ID" value="SKC41813.1"/>
    <property type="molecule type" value="Genomic_DNA"/>
</dbReference>
<dbReference type="GO" id="GO:0070733">
    <property type="term" value="F:AMPylase activity"/>
    <property type="evidence" value="ECO:0007669"/>
    <property type="project" value="UniProtKB-EC"/>
</dbReference>
<dbReference type="Proteomes" id="UP000190341">
    <property type="component" value="Unassembled WGS sequence"/>
</dbReference>